<dbReference type="PANTHER" id="PTHR10357:SF209">
    <property type="entry name" value="PERIPLASMIC ALPHA-AMYLASE"/>
    <property type="match status" value="1"/>
</dbReference>
<feature type="domain" description="Glycosyl hydrolase family 13 catalytic" evidence="1">
    <location>
        <begin position="51"/>
        <end position="472"/>
    </location>
</feature>
<reference evidence="2 3" key="1">
    <citation type="submission" date="2017-05" db="EMBL/GenBank/DDBJ databases">
        <authorList>
            <person name="Varghese N."/>
            <person name="Submissions S."/>
        </authorList>
    </citation>
    <scope>NUCLEOTIDE SEQUENCE [LARGE SCALE GENOMIC DNA]</scope>
    <source>
        <strain evidence="2 3">DSM 29982</strain>
    </source>
</reference>
<dbReference type="Gene3D" id="3.20.20.80">
    <property type="entry name" value="Glycosidases"/>
    <property type="match status" value="1"/>
</dbReference>
<dbReference type="Pfam" id="PF00128">
    <property type="entry name" value="Alpha-amylase"/>
    <property type="match status" value="1"/>
</dbReference>
<dbReference type="InterPro" id="IPR017853">
    <property type="entry name" value="GH"/>
</dbReference>
<dbReference type="PANTHER" id="PTHR10357">
    <property type="entry name" value="ALPHA-AMYLASE FAMILY MEMBER"/>
    <property type="match status" value="1"/>
</dbReference>
<protein>
    <submittedName>
        <fullName evidence="2">Alpha-amylase</fullName>
    </submittedName>
</protein>
<name>A0A521CE09_9FLAO</name>
<evidence type="ECO:0000259" key="1">
    <source>
        <dbReference type="SMART" id="SM00642"/>
    </source>
</evidence>
<dbReference type="EMBL" id="FXTQ01000002">
    <property type="protein sequence ID" value="SMO57666.1"/>
    <property type="molecule type" value="Genomic_DNA"/>
</dbReference>
<evidence type="ECO:0000313" key="3">
    <source>
        <dbReference type="Proteomes" id="UP000319267"/>
    </source>
</evidence>
<dbReference type="SUPFAM" id="SSF51445">
    <property type="entry name" value="(Trans)glycosidases"/>
    <property type="match status" value="1"/>
</dbReference>
<gene>
    <name evidence="2" type="ORF">SAMN06265220_102272</name>
</gene>
<dbReference type="PROSITE" id="PS51257">
    <property type="entry name" value="PROKAR_LIPOPROTEIN"/>
    <property type="match status" value="1"/>
</dbReference>
<dbReference type="SMART" id="SM00642">
    <property type="entry name" value="Aamy"/>
    <property type="match status" value="1"/>
</dbReference>
<sequence>MAEIYRYVMKKYTFLFLSLVYLTMSCSGSKSVTMNDTSKTPFVWEGANVYFLLTDRFYNGDTSNDVNFNRTKTPGKLRGFEGGDIIGITKKIESGYFEKLGINAIWLTPIVEQIHDGVDEGTGLSYGFHGYWAKDWTALDPNFGTKEDLANLVKKAHEKGIRIILDGVINHTGPVTPEDPVWPSDWVRTGVVCDYKSFENTTMCTLVDNLPDVRTESTQEVALPPFLIEKWKKEGRYEKEVSSLDEFFKRTGYPRTPKYYIIKWLTDYILEFGIDGYRGDTVKHTDEKVWADFKKECEYAFETWKKHHPLQVLDQNPFYTIAEVYGYGISGGQDYDFGDRKVNYFQNGFNSMINFEFKWNAAQNDYEGLFSKYSNALNNDLKGYSVLNYMSSHDDGQPFDANRIKSIETANKLLLSPGMSQVYYGDESARSLVVEGTQGDATLRSNMNWDDIQNNPETQKTLLHWQKLGQFRRNHPAVGAGVHKLINPYPYTFSRTFTKGSFTDKVVMGVDLPKGRKELPVGDLFPNGTKLKDAYSNQEVEVIDGKVIIDNDFDIVLLEII</sequence>
<keyword evidence="3" id="KW-1185">Reference proteome</keyword>
<evidence type="ECO:0000313" key="2">
    <source>
        <dbReference type="EMBL" id="SMO57666.1"/>
    </source>
</evidence>
<dbReference type="GO" id="GO:0005975">
    <property type="term" value="P:carbohydrate metabolic process"/>
    <property type="evidence" value="ECO:0007669"/>
    <property type="project" value="InterPro"/>
</dbReference>
<dbReference type="AlphaFoldDB" id="A0A521CE09"/>
<dbReference type="InterPro" id="IPR006047">
    <property type="entry name" value="GH13_cat_dom"/>
</dbReference>
<dbReference type="Proteomes" id="UP000319267">
    <property type="component" value="Unassembled WGS sequence"/>
</dbReference>
<organism evidence="2 3">
    <name type="scientific">Flavobacterium nitrogenifigens</name>
    <dbReference type="NCBI Taxonomy" id="1617283"/>
    <lineage>
        <taxon>Bacteria</taxon>
        <taxon>Pseudomonadati</taxon>
        <taxon>Bacteroidota</taxon>
        <taxon>Flavobacteriia</taxon>
        <taxon>Flavobacteriales</taxon>
        <taxon>Flavobacteriaceae</taxon>
        <taxon>Flavobacterium</taxon>
    </lineage>
</organism>
<proteinExistence type="predicted"/>
<accession>A0A521CE09</accession>